<evidence type="ECO:0000256" key="1">
    <source>
        <dbReference type="ARBA" id="ARBA00022729"/>
    </source>
</evidence>
<gene>
    <name evidence="3" type="ORF">Gilli_0575</name>
</gene>
<dbReference type="RefSeq" id="WP_006987612.1">
    <property type="nucleotide sequence ID" value="NZ_JH594606.1"/>
</dbReference>
<accession>H2BZU5</accession>
<dbReference type="InterPro" id="IPR026444">
    <property type="entry name" value="Secre_tail"/>
</dbReference>
<sequence length="193" mass="22166">MKNEFKNALLVLALCIGFMMEAAEDLDVKVLDNQNLMVAINRSDKGDVLLLKDTFGKVLFKDSIGKMEPYQRTFNFELVPNGIYYLNLDKEGSLLVTTIKKTENGLEIDELSGFVFKPCFEIEKRQVRLFLSNPKKMKAVMKVYDSNGVLVGNLYSRELVIKKTFNFSHVPSGIYRVEIKIDDQKFFKELEIS</sequence>
<name>H2BZU5_GILLR</name>
<proteinExistence type="predicted"/>
<protein>
    <recommendedName>
        <fullName evidence="5">Secretion system C-terminal sorting domain-containing protein</fullName>
    </recommendedName>
</protein>
<feature type="chain" id="PRO_5003560590" description="Secretion system C-terminal sorting domain-containing protein" evidence="2">
    <location>
        <begin position="23"/>
        <end position="193"/>
    </location>
</feature>
<keyword evidence="4" id="KW-1185">Reference proteome</keyword>
<feature type="signal peptide" evidence="2">
    <location>
        <begin position="1"/>
        <end position="22"/>
    </location>
</feature>
<evidence type="ECO:0000313" key="3">
    <source>
        <dbReference type="EMBL" id="EHQ01287.1"/>
    </source>
</evidence>
<dbReference type="OrthoDB" id="1122048at2"/>
<dbReference type="eggNOG" id="ENOG5032X66">
    <property type="taxonomic scope" value="Bacteria"/>
</dbReference>
<dbReference type="HOGENOM" id="CLU_115346_0_0_10"/>
<evidence type="ECO:0000256" key="2">
    <source>
        <dbReference type="SAM" id="SignalP"/>
    </source>
</evidence>
<dbReference type="EMBL" id="JH594606">
    <property type="protein sequence ID" value="EHQ01287.1"/>
    <property type="molecule type" value="Genomic_DNA"/>
</dbReference>
<evidence type="ECO:0008006" key="5">
    <source>
        <dbReference type="Google" id="ProtNLM"/>
    </source>
</evidence>
<evidence type="ECO:0000313" key="4">
    <source>
        <dbReference type="Proteomes" id="UP000003844"/>
    </source>
</evidence>
<dbReference type="NCBIfam" id="TIGR04183">
    <property type="entry name" value="Por_Secre_tail"/>
    <property type="match status" value="1"/>
</dbReference>
<reference evidence="4" key="1">
    <citation type="journal article" date="2012" name="Stand. Genomic Sci.">
        <title>Genome sequence of the Antarctic rhodopsins-containing flavobacterium Gillisia limnaea type strain (R-8282(T)).</title>
        <authorList>
            <person name="Riedel T."/>
            <person name="Held B."/>
            <person name="Nolan M."/>
            <person name="Lucas S."/>
            <person name="Lapidus A."/>
            <person name="Tice H."/>
            <person name="Del Rio T.G."/>
            <person name="Cheng J.F."/>
            <person name="Han C."/>
            <person name="Tapia R."/>
            <person name="Goodwin L.A."/>
            <person name="Pitluck S."/>
            <person name="Liolios K."/>
            <person name="Mavromatis K."/>
            <person name="Pagani I."/>
            <person name="Ivanova N."/>
            <person name="Mikhailova N."/>
            <person name="Pati A."/>
            <person name="Chen A."/>
            <person name="Palaniappan K."/>
            <person name="Land M."/>
            <person name="Rohde M."/>
            <person name="Tindall B.J."/>
            <person name="Detter J.C."/>
            <person name="Goker M."/>
            <person name="Bristow J."/>
            <person name="Eisen J.A."/>
            <person name="Markowitz V."/>
            <person name="Hugenholtz P."/>
            <person name="Kyrpides N.C."/>
            <person name="Klenk H.P."/>
            <person name="Woyke T."/>
        </authorList>
    </citation>
    <scope>NUCLEOTIDE SEQUENCE [LARGE SCALE GENOMIC DNA]</scope>
    <source>
        <strain evidence="4">DSM 15749 / LMG 21470 / R-8282</strain>
    </source>
</reference>
<keyword evidence="1 2" id="KW-0732">Signal</keyword>
<dbReference type="AlphaFoldDB" id="H2BZU5"/>
<organism evidence="3 4">
    <name type="scientific">Gillisia limnaea (strain DSM 15749 / LMG 21470 / R-8282)</name>
    <dbReference type="NCBI Taxonomy" id="865937"/>
    <lineage>
        <taxon>Bacteria</taxon>
        <taxon>Pseudomonadati</taxon>
        <taxon>Bacteroidota</taxon>
        <taxon>Flavobacteriia</taxon>
        <taxon>Flavobacteriales</taxon>
        <taxon>Flavobacteriaceae</taxon>
        <taxon>Gillisia</taxon>
    </lineage>
</organism>
<dbReference type="Proteomes" id="UP000003844">
    <property type="component" value="Unassembled WGS sequence"/>
</dbReference>